<dbReference type="AlphaFoldDB" id="A0A172U0P5"/>
<evidence type="ECO:0000313" key="1">
    <source>
        <dbReference type="EMBL" id="ANE52758.1"/>
    </source>
</evidence>
<name>A0A172U0P5_9BACT</name>
<dbReference type="EMBL" id="CP011390">
    <property type="protein sequence ID" value="ANE52758.1"/>
    <property type="molecule type" value="Genomic_DNA"/>
</dbReference>
<gene>
    <name evidence="1" type="ORF">SY85_22060</name>
</gene>
<protein>
    <submittedName>
        <fullName evidence="1">Uncharacterized protein</fullName>
    </submittedName>
</protein>
<proteinExistence type="predicted"/>
<organism evidence="1 2">
    <name type="scientific">Flavisolibacter tropicus</name>
    <dbReference type="NCBI Taxonomy" id="1492898"/>
    <lineage>
        <taxon>Bacteria</taxon>
        <taxon>Pseudomonadati</taxon>
        <taxon>Bacteroidota</taxon>
        <taxon>Chitinophagia</taxon>
        <taxon>Chitinophagales</taxon>
        <taxon>Chitinophagaceae</taxon>
        <taxon>Flavisolibacter</taxon>
    </lineage>
</organism>
<sequence length="60" mass="6498">MYITSTVNFQSAAVTGRRNEETVEVEPILTTIKKNGSFSKSLPMFGSLCTTLIAATQAKD</sequence>
<dbReference type="RefSeq" id="WP_066407808.1">
    <property type="nucleotide sequence ID" value="NZ_CP011390.1"/>
</dbReference>
<dbReference type="STRING" id="1492898.SY85_22060"/>
<accession>A0A172U0P5</accession>
<reference evidence="2" key="1">
    <citation type="submission" date="2015-01" db="EMBL/GenBank/DDBJ databases">
        <title>Flavisolibacter sp./LCS9/ whole genome sequencing.</title>
        <authorList>
            <person name="Kim M.K."/>
            <person name="Srinivasan S."/>
            <person name="Lee J.-J."/>
        </authorList>
    </citation>
    <scope>NUCLEOTIDE SEQUENCE [LARGE SCALE GENOMIC DNA]</scope>
    <source>
        <strain evidence="2">LCS9</strain>
    </source>
</reference>
<reference evidence="1 2" key="2">
    <citation type="journal article" date="2016" name="Int. J. Syst. Evol. Microbiol.">
        <title>Flavisolibacter tropicus sp. nov., isolated from tropical soil.</title>
        <authorList>
            <person name="Lee J.J."/>
            <person name="Kang M.S."/>
            <person name="Kim G.S."/>
            <person name="Lee C.S."/>
            <person name="Lim S."/>
            <person name="Lee J."/>
            <person name="Roh S.H."/>
            <person name="Kang H."/>
            <person name="Ha J.M."/>
            <person name="Bae S."/>
            <person name="Jung H.Y."/>
            <person name="Kim M.K."/>
        </authorList>
    </citation>
    <scope>NUCLEOTIDE SEQUENCE [LARGE SCALE GENOMIC DNA]</scope>
    <source>
        <strain evidence="1 2">LCS9</strain>
    </source>
</reference>
<dbReference type="Proteomes" id="UP000077177">
    <property type="component" value="Chromosome"/>
</dbReference>
<dbReference type="KEGG" id="fla:SY85_22060"/>
<evidence type="ECO:0000313" key="2">
    <source>
        <dbReference type="Proteomes" id="UP000077177"/>
    </source>
</evidence>
<keyword evidence="2" id="KW-1185">Reference proteome</keyword>